<keyword evidence="1 2" id="KW-0597">Phosphoprotein</keyword>
<keyword evidence="5" id="KW-1185">Reference proteome</keyword>
<evidence type="ECO:0000313" key="5">
    <source>
        <dbReference type="Proteomes" id="UP000244932"/>
    </source>
</evidence>
<gene>
    <name evidence="4" type="primary">cheY_2</name>
    <name evidence="4" type="ORF">POI8812_00156</name>
</gene>
<dbReference type="GO" id="GO:0000160">
    <property type="term" value="P:phosphorelay signal transduction system"/>
    <property type="evidence" value="ECO:0007669"/>
    <property type="project" value="InterPro"/>
</dbReference>
<dbReference type="OrthoDB" id="9800897at2"/>
<name>A0A2R8A6J0_9RHOB</name>
<dbReference type="SUPFAM" id="SSF52172">
    <property type="entry name" value="CheY-like"/>
    <property type="match status" value="1"/>
</dbReference>
<dbReference type="EMBL" id="OMKW01000001">
    <property type="protein sequence ID" value="SPF27861.1"/>
    <property type="molecule type" value="Genomic_DNA"/>
</dbReference>
<dbReference type="Pfam" id="PF00072">
    <property type="entry name" value="Response_reg"/>
    <property type="match status" value="1"/>
</dbReference>
<dbReference type="SMART" id="SM00448">
    <property type="entry name" value="REC"/>
    <property type="match status" value="1"/>
</dbReference>
<reference evidence="4 5" key="1">
    <citation type="submission" date="2018-03" db="EMBL/GenBank/DDBJ databases">
        <authorList>
            <person name="Keele B.F."/>
        </authorList>
    </citation>
    <scope>NUCLEOTIDE SEQUENCE [LARGE SCALE GENOMIC DNA]</scope>
    <source>
        <strain evidence="4 5">CeCT 8812</strain>
    </source>
</reference>
<dbReference type="InterPro" id="IPR011006">
    <property type="entry name" value="CheY-like_superfamily"/>
</dbReference>
<dbReference type="PANTHER" id="PTHR44591">
    <property type="entry name" value="STRESS RESPONSE REGULATOR PROTEIN 1"/>
    <property type="match status" value="1"/>
</dbReference>
<feature type="modified residue" description="4-aspartylphosphate" evidence="2">
    <location>
        <position position="52"/>
    </location>
</feature>
<dbReference type="InterPro" id="IPR001789">
    <property type="entry name" value="Sig_transdc_resp-reg_receiver"/>
</dbReference>
<dbReference type="Gene3D" id="3.40.50.2300">
    <property type="match status" value="1"/>
</dbReference>
<dbReference type="PROSITE" id="PS50110">
    <property type="entry name" value="RESPONSE_REGULATORY"/>
    <property type="match status" value="1"/>
</dbReference>
<dbReference type="AlphaFoldDB" id="A0A2R8A6J0"/>
<accession>A0A2R8A6J0</accession>
<protein>
    <submittedName>
        <fullName evidence="4">Chemotaxis protein CheY</fullName>
    </submittedName>
</protein>
<organism evidence="4 5">
    <name type="scientific">Pontivivens insulae</name>
    <dbReference type="NCBI Taxonomy" id="1639689"/>
    <lineage>
        <taxon>Bacteria</taxon>
        <taxon>Pseudomonadati</taxon>
        <taxon>Pseudomonadota</taxon>
        <taxon>Alphaproteobacteria</taxon>
        <taxon>Rhodobacterales</taxon>
        <taxon>Paracoccaceae</taxon>
        <taxon>Pontivivens</taxon>
    </lineage>
</organism>
<dbReference type="RefSeq" id="WP_108780632.1">
    <property type="nucleotide sequence ID" value="NZ_OMKW01000001.1"/>
</dbReference>
<sequence length="119" mass="13274">MKRVLAIDDTHYMLAMLSECLQEAGHSVVTAQDGVEGLAQLREHRPDMVITDLNMPNMDGLQFVRAARRDPAGIDLPILLLTTETAQNLRDEAARAHATGWLCKPFEPDQILRLVEQLA</sequence>
<dbReference type="Proteomes" id="UP000244932">
    <property type="component" value="Unassembled WGS sequence"/>
</dbReference>
<dbReference type="PANTHER" id="PTHR44591:SF25">
    <property type="entry name" value="CHEMOTAXIS TWO-COMPONENT RESPONSE REGULATOR"/>
    <property type="match status" value="1"/>
</dbReference>
<proteinExistence type="predicted"/>
<evidence type="ECO:0000256" key="1">
    <source>
        <dbReference type="ARBA" id="ARBA00022553"/>
    </source>
</evidence>
<feature type="domain" description="Response regulatory" evidence="3">
    <location>
        <begin position="3"/>
        <end position="119"/>
    </location>
</feature>
<dbReference type="InterPro" id="IPR050595">
    <property type="entry name" value="Bact_response_regulator"/>
</dbReference>
<evidence type="ECO:0000259" key="3">
    <source>
        <dbReference type="PROSITE" id="PS50110"/>
    </source>
</evidence>
<evidence type="ECO:0000256" key="2">
    <source>
        <dbReference type="PROSITE-ProRule" id="PRU00169"/>
    </source>
</evidence>
<evidence type="ECO:0000313" key="4">
    <source>
        <dbReference type="EMBL" id="SPF27861.1"/>
    </source>
</evidence>